<comment type="caution">
    <text evidence="2">The sequence shown here is derived from an EMBL/GenBank/DDBJ whole genome shotgun (WGS) entry which is preliminary data.</text>
</comment>
<evidence type="ECO:0000313" key="2">
    <source>
        <dbReference type="EMBL" id="KAK8857785.1"/>
    </source>
</evidence>
<evidence type="ECO:0000313" key="3">
    <source>
        <dbReference type="Proteomes" id="UP001470230"/>
    </source>
</evidence>
<feature type="compositionally biased region" description="Basic and acidic residues" evidence="1">
    <location>
        <begin position="366"/>
        <end position="388"/>
    </location>
</feature>
<organism evidence="2 3">
    <name type="scientific">Tritrichomonas musculus</name>
    <dbReference type="NCBI Taxonomy" id="1915356"/>
    <lineage>
        <taxon>Eukaryota</taxon>
        <taxon>Metamonada</taxon>
        <taxon>Parabasalia</taxon>
        <taxon>Tritrichomonadida</taxon>
        <taxon>Tritrichomonadidae</taxon>
        <taxon>Tritrichomonas</taxon>
    </lineage>
</organism>
<gene>
    <name evidence="2" type="ORF">M9Y10_016197</name>
</gene>
<evidence type="ECO:0000256" key="1">
    <source>
        <dbReference type="SAM" id="MobiDB-lite"/>
    </source>
</evidence>
<feature type="compositionally biased region" description="Acidic residues" evidence="1">
    <location>
        <begin position="396"/>
        <end position="410"/>
    </location>
</feature>
<keyword evidence="3" id="KW-1185">Reference proteome</keyword>
<dbReference type="Proteomes" id="UP001470230">
    <property type="component" value="Unassembled WGS sequence"/>
</dbReference>
<sequence>MAQQQPDPSVLALVDYYNSFAEQPADIHDILNSPNEISRIAAAALRHAQTRASRAGSKKGMDALWNIILDNQKDVKRRRKAMTLAGAQDIVNKRNAANPNSAPWRAGIEDPNYYVVPDILIRNGSNNPIYINGYTTAKSDWPAQFNFYTDYDAAARKQYRDNHGGKSITVPIYLKEKLGYNYNNNFAGDPHALGNMIGYTIPEGWPSREALSHYKFTTEKRKNVFARFRDYIVGHVVNDVVNDLRTQNILDITPKYKARLIMMATSKLWKHYILHNVARKRHFNSIESEAFQKWSKKKDGKRMIDNEVSSLLLHVLHTNGDDWTVQHRTQLRNKIYNDFGHAMVASAQEVNERERELLIHDQYTGQERHGMQYNHQNDDEGGEWKDGVQDAYNEEHDGEWDKEDDTAFLE</sequence>
<name>A0ABR2I792_9EUKA</name>
<proteinExistence type="predicted"/>
<dbReference type="EMBL" id="JAPFFF010000020">
    <property type="protein sequence ID" value="KAK8857785.1"/>
    <property type="molecule type" value="Genomic_DNA"/>
</dbReference>
<feature type="region of interest" description="Disordered" evidence="1">
    <location>
        <begin position="366"/>
        <end position="410"/>
    </location>
</feature>
<accession>A0ABR2I792</accession>
<protein>
    <submittedName>
        <fullName evidence="2">Uncharacterized protein</fullName>
    </submittedName>
</protein>
<reference evidence="2 3" key="1">
    <citation type="submission" date="2024-04" db="EMBL/GenBank/DDBJ databases">
        <title>Tritrichomonas musculus Genome.</title>
        <authorList>
            <person name="Alves-Ferreira E."/>
            <person name="Grigg M."/>
            <person name="Lorenzi H."/>
            <person name="Galac M."/>
        </authorList>
    </citation>
    <scope>NUCLEOTIDE SEQUENCE [LARGE SCALE GENOMIC DNA]</scope>
    <source>
        <strain evidence="2 3">EAF2021</strain>
    </source>
</reference>